<dbReference type="SUPFAM" id="SSF51445">
    <property type="entry name" value="(Trans)glycosidases"/>
    <property type="match status" value="1"/>
</dbReference>
<evidence type="ECO:0000313" key="11">
    <source>
        <dbReference type="Proteomes" id="UP000606193"/>
    </source>
</evidence>
<dbReference type="Gene3D" id="2.80.10.50">
    <property type="match status" value="2"/>
</dbReference>
<feature type="domain" description="Ricin B lectin" evidence="9">
    <location>
        <begin position="413"/>
        <end position="494"/>
    </location>
</feature>
<reference evidence="10 11" key="1">
    <citation type="submission" date="2020-08" db="EMBL/GenBank/DDBJ databases">
        <title>Genome public.</title>
        <authorList>
            <person name="Liu C."/>
            <person name="Sun Q."/>
        </authorList>
    </citation>
    <scope>NUCLEOTIDE SEQUENCE [LARGE SCALE GENOMIC DNA]</scope>
    <source>
        <strain evidence="10 11">NSJ-37</strain>
    </source>
</reference>
<protein>
    <submittedName>
        <fullName evidence="10">Cellulase family glycosylhydrolase</fullName>
    </submittedName>
</protein>
<dbReference type="PROSITE" id="PS50231">
    <property type="entry name" value="RICIN_B_LECTIN"/>
    <property type="match status" value="1"/>
</dbReference>
<keyword evidence="3" id="KW-0136">Cellulose degradation</keyword>
<evidence type="ECO:0000256" key="5">
    <source>
        <dbReference type="ARBA" id="ARBA00023295"/>
    </source>
</evidence>
<dbReference type="InterPro" id="IPR035992">
    <property type="entry name" value="Ricin_B-like_lectins"/>
</dbReference>
<dbReference type="InterPro" id="IPR017853">
    <property type="entry name" value="GH"/>
</dbReference>
<proteinExistence type="inferred from homology"/>
<dbReference type="SUPFAM" id="SSF50370">
    <property type="entry name" value="Ricin B-like lectins"/>
    <property type="match status" value="1"/>
</dbReference>
<evidence type="ECO:0000256" key="7">
    <source>
        <dbReference type="RuleBase" id="RU361153"/>
    </source>
</evidence>
<dbReference type="Pfam" id="PF00150">
    <property type="entry name" value="Cellulase"/>
    <property type="match status" value="1"/>
</dbReference>
<evidence type="ECO:0000256" key="1">
    <source>
        <dbReference type="ARBA" id="ARBA00005641"/>
    </source>
</evidence>
<keyword evidence="2 7" id="KW-0378">Hydrolase</keyword>
<evidence type="ECO:0000256" key="3">
    <source>
        <dbReference type="ARBA" id="ARBA00023001"/>
    </source>
</evidence>
<dbReference type="InterPro" id="IPR050386">
    <property type="entry name" value="Glycosyl_hydrolase_5"/>
</dbReference>
<sequence length="558" mass="61320">MRFKKIFAVVMAAAVTLSTLNGFHGFSAPKTAKAASFVNLNQSQITSAMGAGWNLGNQLEASLNGTPNETSWGNPTINANLIKAVKNAGFRSIRIPVSYLGKIGSNSSYTIDSSWLNRVQQVVDMCIANDLYVIINMHGDGYHSVDGGWLFCDGSNQTAIRAKYKACWKQIATRFQSYDQHLIFESMNEEFDGTYGTPNRTYYENINQLNQIFVDTVRTSGGNNAKRWLMLPGWNTNVNYTVGDYGFRVPTDNNCTAGGKRIMISVHYYDPWGFCGEESTTATQWGSKANNSSKVDSWGDESYLKSQFNSLYNKFCSQGYPVVIGEYGAIDKSAFDSNNTACRAEFASKVCTYAKKYGCIPIWWDNGVTGTYGFGLFNRNTGAVTQPKIINAITAVYPSSGNNSDSTGSIDTGKTYMLKNVNSGLYMDVCGAKAVNGTNVIQYSASKAKANNTWKFVPDGKGYYYIYSCLGDGRTFLLDVSCNSSANGTNIGIYKNTNCSAQLYKLVKNSDGSYSIYTKSSGCKSVVEIANANRSNNGNVQQWVYNGHNCQKWQLIAQ</sequence>
<dbReference type="Gene3D" id="3.20.20.80">
    <property type="entry name" value="Glycosidases"/>
    <property type="match status" value="1"/>
</dbReference>
<keyword evidence="6" id="KW-0624">Polysaccharide degradation</keyword>
<evidence type="ECO:0000256" key="2">
    <source>
        <dbReference type="ARBA" id="ARBA00022801"/>
    </source>
</evidence>
<accession>A0ABR7N3E5</accession>
<dbReference type="PANTHER" id="PTHR31297:SF41">
    <property type="entry name" value="ENDOGLUCANASE, PUTATIVE (AFU_ORTHOLOGUE AFUA_5G01830)-RELATED"/>
    <property type="match status" value="1"/>
</dbReference>
<comment type="similarity">
    <text evidence="1 7">Belongs to the glycosyl hydrolase 5 (cellulase A) family.</text>
</comment>
<name>A0ABR7N3E5_9FIRM</name>
<evidence type="ECO:0000259" key="8">
    <source>
        <dbReference type="Pfam" id="PF00150"/>
    </source>
</evidence>
<evidence type="ECO:0000313" key="10">
    <source>
        <dbReference type="EMBL" id="MBC8563159.1"/>
    </source>
</evidence>
<organism evidence="10 11">
    <name type="scientific">Jutongia huaianensis</name>
    <dbReference type="NCBI Taxonomy" id="2763668"/>
    <lineage>
        <taxon>Bacteria</taxon>
        <taxon>Bacillati</taxon>
        <taxon>Bacillota</taxon>
        <taxon>Clostridia</taxon>
        <taxon>Lachnospirales</taxon>
        <taxon>Lachnospiraceae</taxon>
        <taxon>Jutongia</taxon>
    </lineage>
</organism>
<feature type="domain" description="Glycoside hydrolase family 5" evidence="8">
    <location>
        <begin position="64"/>
        <end position="367"/>
    </location>
</feature>
<keyword evidence="4" id="KW-0119">Carbohydrate metabolism</keyword>
<dbReference type="Proteomes" id="UP000606193">
    <property type="component" value="Unassembled WGS sequence"/>
</dbReference>
<gene>
    <name evidence="10" type="ORF">H8704_11055</name>
</gene>
<keyword evidence="5 7" id="KW-0326">Glycosidase</keyword>
<dbReference type="InterPro" id="IPR001547">
    <property type="entry name" value="Glyco_hydro_5"/>
</dbReference>
<evidence type="ECO:0000256" key="4">
    <source>
        <dbReference type="ARBA" id="ARBA00023277"/>
    </source>
</evidence>
<dbReference type="Pfam" id="PF14200">
    <property type="entry name" value="RicinB_lectin_2"/>
    <property type="match status" value="1"/>
</dbReference>
<dbReference type="PANTHER" id="PTHR31297">
    <property type="entry name" value="GLUCAN ENDO-1,6-BETA-GLUCOSIDASE B"/>
    <property type="match status" value="1"/>
</dbReference>
<dbReference type="RefSeq" id="WP_249298306.1">
    <property type="nucleotide sequence ID" value="NZ_JACRSX010000017.1"/>
</dbReference>
<comment type="caution">
    <text evidence="10">The sequence shown here is derived from an EMBL/GenBank/DDBJ whole genome shotgun (WGS) entry which is preliminary data.</text>
</comment>
<dbReference type="InterPro" id="IPR000772">
    <property type="entry name" value="Ricin_B_lectin"/>
</dbReference>
<evidence type="ECO:0000256" key="6">
    <source>
        <dbReference type="ARBA" id="ARBA00023326"/>
    </source>
</evidence>
<dbReference type="EMBL" id="JACRSX010000017">
    <property type="protein sequence ID" value="MBC8563159.1"/>
    <property type="molecule type" value="Genomic_DNA"/>
</dbReference>
<keyword evidence="11" id="KW-1185">Reference proteome</keyword>
<dbReference type="CDD" id="cd00161">
    <property type="entry name" value="beta-trefoil_Ricin-like"/>
    <property type="match status" value="1"/>
</dbReference>
<evidence type="ECO:0000259" key="9">
    <source>
        <dbReference type="Pfam" id="PF14200"/>
    </source>
</evidence>